<name>A0A1A8N0M6_9TELE</name>
<protein>
    <submittedName>
        <fullName evidence="1">Uncharacterized protein</fullName>
    </submittedName>
</protein>
<dbReference type="AlphaFoldDB" id="A0A1A8N0M6"/>
<feature type="non-terminal residue" evidence="1">
    <location>
        <position position="103"/>
    </location>
</feature>
<sequence>SALAAKLLALRPHPLHSIPDALPTHRPATGGARAPMRARHPSVHLTAITVSCHLDVTQPFLLACKQSPLKMFYISKIFQLRKRLCNITGTKCPTSCGIWSMAP</sequence>
<proteinExistence type="predicted"/>
<reference evidence="1" key="2">
    <citation type="submission" date="2016-06" db="EMBL/GenBank/DDBJ databases">
        <title>The genome of a short-lived fish provides insights into sex chromosome evolution and the genetic control of aging.</title>
        <authorList>
            <person name="Reichwald K."/>
            <person name="Felder M."/>
            <person name="Petzold A."/>
            <person name="Koch P."/>
            <person name="Groth M."/>
            <person name="Platzer M."/>
        </authorList>
    </citation>
    <scope>NUCLEOTIDE SEQUENCE</scope>
    <source>
        <tissue evidence="1">Brain</tissue>
    </source>
</reference>
<accession>A0A1A8N0M6</accession>
<gene>
    <name evidence="1" type="primary">Nfu_g_1_008959</name>
</gene>
<dbReference type="EMBL" id="HAEF01021227">
    <property type="protein sequence ID" value="SBR62386.1"/>
    <property type="molecule type" value="Transcribed_RNA"/>
</dbReference>
<reference evidence="1" key="1">
    <citation type="submission" date="2016-05" db="EMBL/GenBank/DDBJ databases">
        <authorList>
            <person name="Lavstsen T."/>
            <person name="Jespersen J.S."/>
        </authorList>
    </citation>
    <scope>NUCLEOTIDE SEQUENCE</scope>
    <source>
        <tissue evidence="1">Brain</tissue>
    </source>
</reference>
<organism evidence="1">
    <name type="scientific">Nothobranchius pienaari</name>
    <dbReference type="NCBI Taxonomy" id="704102"/>
    <lineage>
        <taxon>Eukaryota</taxon>
        <taxon>Metazoa</taxon>
        <taxon>Chordata</taxon>
        <taxon>Craniata</taxon>
        <taxon>Vertebrata</taxon>
        <taxon>Euteleostomi</taxon>
        <taxon>Actinopterygii</taxon>
        <taxon>Neopterygii</taxon>
        <taxon>Teleostei</taxon>
        <taxon>Neoteleostei</taxon>
        <taxon>Acanthomorphata</taxon>
        <taxon>Ovalentaria</taxon>
        <taxon>Atherinomorphae</taxon>
        <taxon>Cyprinodontiformes</taxon>
        <taxon>Nothobranchiidae</taxon>
        <taxon>Nothobranchius</taxon>
    </lineage>
</organism>
<feature type="non-terminal residue" evidence="1">
    <location>
        <position position="1"/>
    </location>
</feature>
<evidence type="ECO:0000313" key="1">
    <source>
        <dbReference type="EMBL" id="SBR62386.1"/>
    </source>
</evidence>